<evidence type="ECO:0000256" key="2">
    <source>
        <dbReference type="SAM" id="SignalP"/>
    </source>
</evidence>
<gene>
    <name evidence="3" type="ORF">MPC4_230048</name>
</gene>
<feature type="region of interest" description="Disordered" evidence="1">
    <location>
        <begin position="79"/>
        <end position="145"/>
    </location>
</feature>
<feature type="signal peptide" evidence="2">
    <location>
        <begin position="1"/>
        <end position="37"/>
    </location>
</feature>
<organism evidence="3 4">
    <name type="scientific">Methylocella tundrae</name>
    <dbReference type="NCBI Taxonomy" id="227605"/>
    <lineage>
        <taxon>Bacteria</taxon>
        <taxon>Pseudomonadati</taxon>
        <taxon>Pseudomonadota</taxon>
        <taxon>Alphaproteobacteria</taxon>
        <taxon>Hyphomicrobiales</taxon>
        <taxon>Beijerinckiaceae</taxon>
        <taxon>Methylocella</taxon>
    </lineage>
</organism>
<evidence type="ECO:0000313" key="3">
    <source>
        <dbReference type="EMBL" id="VTZ50393.1"/>
    </source>
</evidence>
<comment type="caution">
    <text evidence="3">The sequence shown here is derived from an EMBL/GenBank/DDBJ whole genome shotgun (WGS) entry which is preliminary data.</text>
</comment>
<proteinExistence type="predicted"/>
<dbReference type="EMBL" id="CABFMQ020000080">
    <property type="protein sequence ID" value="VTZ50393.1"/>
    <property type="molecule type" value="Genomic_DNA"/>
</dbReference>
<reference evidence="3 4" key="1">
    <citation type="submission" date="2019-05" db="EMBL/GenBank/DDBJ databases">
        <authorList>
            <person name="Farhan Ul Haque M."/>
        </authorList>
    </citation>
    <scope>NUCLEOTIDE SEQUENCE [LARGE SCALE GENOMIC DNA]</scope>
    <source>
        <strain evidence="3">2</strain>
    </source>
</reference>
<feature type="compositionally biased region" description="Low complexity" evidence="1">
    <location>
        <begin position="106"/>
        <end position="117"/>
    </location>
</feature>
<protein>
    <submittedName>
        <fullName evidence="3">Uncharacterized protein</fullName>
    </submittedName>
</protein>
<feature type="compositionally biased region" description="Basic and acidic residues" evidence="1">
    <location>
        <begin position="80"/>
        <end position="89"/>
    </location>
</feature>
<dbReference type="Proteomes" id="UP000485880">
    <property type="component" value="Unassembled WGS sequence"/>
</dbReference>
<keyword evidence="4" id="KW-1185">Reference proteome</keyword>
<dbReference type="RefSeq" id="WP_174512492.1">
    <property type="nucleotide sequence ID" value="NZ_CABFMQ020000080.1"/>
</dbReference>
<name>A0A8B6M7W0_METTU</name>
<evidence type="ECO:0000256" key="1">
    <source>
        <dbReference type="SAM" id="MobiDB-lite"/>
    </source>
</evidence>
<accession>A0A8B6M7W0</accession>
<feature type="chain" id="PRO_5032361573" evidence="2">
    <location>
        <begin position="38"/>
        <end position="222"/>
    </location>
</feature>
<feature type="region of interest" description="Disordered" evidence="1">
    <location>
        <begin position="161"/>
        <end position="222"/>
    </location>
</feature>
<sequence length="222" mass="23238">MVSDRVKTRPSAAAPSLQLIAAIFALAASIGASPAWAQAPEQGGNPVNSVLGFFGMQPDKSKEEIDYRARAPLVVPPRFDLPKPKEVAHGADWPNDPDISERRHAAAAAQRPAPQARGETASQEEGGRAEAPGAGGTPDDCQPGALCINAPWKILQNMVGGVTGAKPETDTVATGEEPPRNYLTEPPSGYRKPLEDATATAEPAKETPDPANTKAYVGPQPH</sequence>
<dbReference type="AlphaFoldDB" id="A0A8B6M7W0"/>
<keyword evidence="2" id="KW-0732">Signal</keyword>
<evidence type="ECO:0000313" key="4">
    <source>
        <dbReference type="Proteomes" id="UP000485880"/>
    </source>
</evidence>